<dbReference type="EC" id="1.2.4.4" evidence="5"/>
<evidence type="ECO:0000256" key="3">
    <source>
        <dbReference type="ARBA" id="ARBA00023052"/>
    </source>
</evidence>
<dbReference type="InterPro" id="IPR029061">
    <property type="entry name" value="THDP-binding"/>
</dbReference>
<dbReference type="Proteomes" id="UP000243589">
    <property type="component" value="Unassembled WGS sequence"/>
</dbReference>
<comment type="cofactor">
    <cofactor evidence="1">
        <name>thiamine diphosphate</name>
        <dbReference type="ChEBI" id="CHEBI:58937"/>
    </cofactor>
</comment>
<dbReference type="AlphaFoldDB" id="A0A150H601"/>
<evidence type="ECO:0000313" key="6">
    <source>
        <dbReference type="EMBL" id="PKY70697.1"/>
    </source>
</evidence>
<dbReference type="Pfam" id="PF00676">
    <property type="entry name" value="E1_dh"/>
    <property type="match status" value="1"/>
</dbReference>
<dbReference type="InterPro" id="IPR017596">
    <property type="entry name" value="PdhA/BkdA"/>
</dbReference>
<dbReference type="CDD" id="cd02000">
    <property type="entry name" value="TPP_E1_PDC_ADC_BCADC"/>
    <property type="match status" value="1"/>
</dbReference>
<proteinExistence type="predicted"/>
<dbReference type="GO" id="GO:0009083">
    <property type="term" value="P:branched-chain amino acid catabolic process"/>
    <property type="evidence" value="ECO:0007669"/>
    <property type="project" value="TreeGrafter"/>
</dbReference>
<evidence type="ECO:0000259" key="4">
    <source>
        <dbReference type="Pfam" id="PF00676"/>
    </source>
</evidence>
<accession>A0A150H601</accession>
<keyword evidence="2 5" id="KW-0560">Oxidoreductase</keyword>
<dbReference type="Gene3D" id="3.40.50.970">
    <property type="match status" value="1"/>
</dbReference>
<dbReference type="EMBL" id="LQQC01000012">
    <property type="protein sequence ID" value="KXZ57473.1"/>
    <property type="molecule type" value="Genomic_DNA"/>
</dbReference>
<dbReference type="InterPro" id="IPR050771">
    <property type="entry name" value="Alpha-ketoacid_DH_E1_comp"/>
</dbReference>
<keyword evidence="3" id="KW-0786">Thiamine pyrophosphate</keyword>
<dbReference type="NCBIfam" id="TIGR03181">
    <property type="entry name" value="PDH_E1_alph_x"/>
    <property type="match status" value="1"/>
</dbReference>
<organism evidence="5 8">
    <name type="scientific">Brevibacterium ravenspurgense</name>
    <dbReference type="NCBI Taxonomy" id="479117"/>
    <lineage>
        <taxon>Bacteria</taxon>
        <taxon>Bacillati</taxon>
        <taxon>Actinomycetota</taxon>
        <taxon>Actinomycetes</taxon>
        <taxon>Micrococcales</taxon>
        <taxon>Brevibacteriaceae</taxon>
        <taxon>Brevibacterium</taxon>
    </lineage>
</organism>
<dbReference type="Proteomes" id="UP000242755">
    <property type="component" value="Unassembled WGS sequence"/>
</dbReference>
<evidence type="ECO:0000256" key="1">
    <source>
        <dbReference type="ARBA" id="ARBA00001964"/>
    </source>
</evidence>
<dbReference type="GO" id="GO:0003863">
    <property type="term" value="F:branched-chain 2-oxo acid dehydrogenase activity"/>
    <property type="evidence" value="ECO:0007669"/>
    <property type="project" value="UniProtKB-EC"/>
</dbReference>
<keyword evidence="6" id="KW-0670">Pyruvate</keyword>
<evidence type="ECO:0000256" key="2">
    <source>
        <dbReference type="ARBA" id="ARBA00023002"/>
    </source>
</evidence>
<sequence length="382" mass="42298">MTSNLAGNTNTAQDSDRPMIQMLSPEGKRVRSGEYDSYAADLTGEDMREFYRDMVLIRRVDAEGNALQRQGQLGLWAPLKGQEAAQIGLGRALRKQDFVFPTYREHGLAWCRGVEPETLLGMFRGQHHGGWDPQENRFHTYTIVIGSQVLHATGYAMGVKFDGDVATGDLDRDTISVACMGDGATSQGDVSEGLNFAAVFHAPVLFFIQNNQFAISEPNSAQMAAPLFKRGTGFGVPGVRVDGNDVLAMYSVAKASADSIRAGLGPMLIEAFTYRMGAHTTADDPTKYRSDALTESWLEKDPIDRVRRFLHHEDYADQKFFDEIDEEADALAARIRAACMAMEPPAPSEMFDSVFVEKHPLIEAEQREYLEYLDSFAEEGAL</sequence>
<evidence type="ECO:0000313" key="5">
    <source>
        <dbReference type="EMBL" id="KXZ57473.1"/>
    </source>
</evidence>
<feature type="domain" description="Dehydrogenase E1 component" evidence="4">
    <location>
        <begin position="52"/>
        <end position="330"/>
    </location>
</feature>
<name>A0A150H601_9MICO</name>
<dbReference type="InterPro" id="IPR001017">
    <property type="entry name" value="DH_E1"/>
</dbReference>
<dbReference type="PATRIC" id="fig|479117.4.peg.1979"/>
<dbReference type="EMBL" id="PKGO01000003">
    <property type="protein sequence ID" value="PKY70697.1"/>
    <property type="molecule type" value="Genomic_DNA"/>
</dbReference>
<protein>
    <submittedName>
        <fullName evidence="5">3-methyl-2-oxobutanoate dehydrogenase subunit alpha</fullName>
        <ecNumber evidence="5">1.2.4.4</ecNumber>
    </submittedName>
    <submittedName>
        <fullName evidence="6">Pyruvate dehydrogenase (Acetyl-transferring) E1 component subunit alpha</fullName>
    </submittedName>
</protein>
<dbReference type="GO" id="GO:0000287">
    <property type="term" value="F:magnesium ion binding"/>
    <property type="evidence" value="ECO:0007669"/>
    <property type="project" value="UniProtKB-ARBA"/>
</dbReference>
<gene>
    <name evidence="5" type="primary">bkdA</name>
    <name evidence="6" type="synonym">pdhA</name>
    <name evidence="5" type="ORF">Bravens_01995</name>
    <name evidence="6" type="ORF">CYJ40_03770</name>
</gene>
<dbReference type="PANTHER" id="PTHR43380:SF1">
    <property type="entry name" value="2-OXOISOVALERATE DEHYDROGENASE SUBUNIT ALPHA, MITOCHONDRIAL"/>
    <property type="match status" value="1"/>
</dbReference>
<comment type="caution">
    <text evidence="5">The sequence shown here is derived from an EMBL/GenBank/DDBJ whole genome shotgun (WGS) entry which is preliminary data.</text>
</comment>
<dbReference type="RefSeq" id="WP_061944717.1">
    <property type="nucleotide sequence ID" value="NZ_LPXW01000038.1"/>
</dbReference>
<dbReference type="STRING" id="1176165.GCA_001584405_01452"/>
<reference evidence="5 8" key="1">
    <citation type="submission" date="2016-01" db="EMBL/GenBank/DDBJ databases">
        <title>Use of Whole Genome Sequencing to ascertain that Brevibacterium massiliense (Roux, Raoult 2009) is a later heterotypic synonym of Brevibacterium ravenspurgense (Mages 2008).</title>
        <authorList>
            <person name="Bernier A.-M."/>
            <person name="Burdz T."/>
            <person name="Huynh C."/>
            <person name="Pachecho A.L."/>
            <person name="Wiebe D."/>
            <person name="Bonner C."/>
            <person name="Bernard K."/>
        </authorList>
    </citation>
    <scope>NUCLEOTIDE SEQUENCE [LARGE SCALE GENOMIC DNA]</scope>
    <source>
        <strain evidence="5 8">CCUG56047</strain>
    </source>
</reference>
<dbReference type="SUPFAM" id="SSF52518">
    <property type="entry name" value="Thiamin diphosphate-binding fold (THDP-binding)"/>
    <property type="match status" value="1"/>
</dbReference>
<evidence type="ECO:0000313" key="7">
    <source>
        <dbReference type="Proteomes" id="UP000242755"/>
    </source>
</evidence>
<reference evidence="6 7" key="2">
    <citation type="submission" date="2017-12" db="EMBL/GenBank/DDBJ databases">
        <title>Phylogenetic diversity of female urinary microbiome.</title>
        <authorList>
            <person name="Thomas-White K."/>
            <person name="Wolfe A.J."/>
        </authorList>
    </citation>
    <scope>NUCLEOTIDE SEQUENCE [LARGE SCALE GENOMIC DNA]</scope>
    <source>
        <strain evidence="6 7">UMB0426</strain>
    </source>
</reference>
<dbReference type="PANTHER" id="PTHR43380">
    <property type="entry name" value="2-OXOISOVALERATE DEHYDROGENASE SUBUNIT ALPHA, MITOCHONDRIAL"/>
    <property type="match status" value="1"/>
</dbReference>
<evidence type="ECO:0000313" key="8">
    <source>
        <dbReference type="Proteomes" id="UP000243589"/>
    </source>
</evidence>
<keyword evidence="8" id="KW-1185">Reference proteome</keyword>